<feature type="domain" description="Solute-binding protein family 5" evidence="5">
    <location>
        <begin position="86"/>
        <end position="311"/>
    </location>
</feature>
<dbReference type="Proteomes" id="UP000007753">
    <property type="component" value="Chromosome 1"/>
</dbReference>
<dbReference type="SUPFAM" id="SSF53850">
    <property type="entry name" value="Periplasmic binding protein-like II"/>
    <property type="match status" value="1"/>
</dbReference>
<dbReference type="GO" id="GO:0030313">
    <property type="term" value="C:cell envelope"/>
    <property type="evidence" value="ECO:0007669"/>
    <property type="project" value="UniProtKB-SubCell"/>
</dbReference>
<name>D4Z4Y7_SPHIU</name>
<comment type="subcellular location">
    <subcellularLocation>
        <location evidence="1">Periplasm</location>
    </subcellularLocation>
</comment>
<evidence type="ECO:0000313" key="7">
    <source>
        <dbReference type="Proteomes" id="UP000007753"/>
    </source>
</evidence>
<gene>
    <name evidence="6" type="ordered locus">SJA_C1-28350</name>
</gene>
<sequence>MRVKPCPDMISAPSRPFPAWLTLGGAALMAAMSGSCSNEGSGPVTVSVIGSPADFAKPLENLPDPGSKLFLEATAQGLVAFDAGGEILPALAQRWIVEDDGRSYIFRLRRAFWPDGRKVLAKDVGRLLMARIEALRRLDPAGPLDAVQDVVAMTGEVIEIRLAAPRPYVLQMLAQPQMAILSREGGTGPYRRENRGGIPDKALVLTPVERATNESGDELPVPAWQTRIVRAERAALAITRFQQGKAALVLGGRFADLPLLVPAGVDRDDVRIDPVQGLLGLAVTGRSGASGKLLEDDGVRRAINMAIDRSRLPVMFPVGGWATTEQIVPGQIDLPGPPAAPDWSGLPQEERWAQGQAVMKRWRSEHGDPPVLRVALPKGPGSTLLFGLVRHDLGMIGLAVERVDMTADADLRLVDEVAAYDSALWYLGRIGCARKVHCSAEAEAQLQAASLAASLDERMARVAQAEALMQAHNGFIALGAPVRWSLVARRLTGFMASPRARHPLNHLFRSTN</sequence>
<keyword evidence="7" id="KW-1185">Reference proteome</keyword>
<dbReference type="GO" id="GO:0015833">
    <property type="term" value="P:peptide transport"/>
    <property type="evidence" value="ECO:0007669"/>
    <property type="project" value="TreeGrafter"/>
</dbReference>
<evidence type="ECO:0000313" key="6">
    <source>
        <dbReference type="EMBL" id="BAI97669.1"/>
    </source>
</evidence>
<dbReference type="EMBL" id="AP010803">
    <property type="protein sequence ID" value="BAI97669.1"/>
    <property type="molecule type" value="Genomic_DNA"/>
</dbReference>
<dbReference type="InterPro" id="IPR039424">
    <property type="entry name" value="SBP_5"/>
</dbReference>
<keyword evidence="4" id="KW-0732">Signal</keyword>
<keyword evidence="3" id="KW-0813">Transport</keyword>
<dbReference type="KEGG" id="sjp:SJA_C1-28350"/>
<proteinExistence type="inferred from homology"/>
<dbReference type="HOGENOM" id="CLU_573521_0_0_5"/>
<comment type="similarity">
    <text evidence="2">Belongs to the bacterial solute-binding protein 5 family.</text>
</comment>
<evidence type="ECO:0000259" key="5">
    <source>
        <dbReference type="Pfam" id="PF00496"/>
    </source>
</evidence>
<evidence type="ECO:0000256" key="4">
    <source>
        <dbReference type="ARBA" id="ARBA00022729"/>
    </source>
</evidence>
<accession>D4Z4Y7</accession>
<evidence type="ECO:0000256" key="2">
    <source>
        <dbReference type="ARBA" id="ARBA00005695"/>
    </source>
</evidence>
<reference evidence="6 7" key="1">
    <citation type="journal article" date="2010" name="J. Bacteriol.">
        <title>Complete genome sequence of the representative gamma-hexachlorocyclohexane-degrading bacterium Sphingobium japonicum UT26.</title>
        <authorList>
            <person name="Nagata Y."/>
            <person name="Ohtsubo Y."/>
            <person name="Endo R."/>
            <person name="Ichikawa N."/>
            <person name="Ankai A."/>
            <person name="Oguchi A."/>
            <person name="Fukui S."/>
            <person name="Fujita N."/>
            <person name="Tsuda M."/>
        </authorList>
    </citation>
    <scope>NUCLEOTIDE SEQUENCE [LARGE SCALE GENOMIC DNA]</scope>
    <source>
        <strain evidence="7">DSM 16413 / CCM 7287 / MTCC 6362 / UT26 / NBRC 101211 / UT26S</strain>
    </source>
</reference>
<dbReference type="InterPro" id="IPR000914">
    <property type="entry name" value="SBP_5_dom"/>
</dbReference>
<dbReference type="PANTHER" id="PTHR30290:SF10">
    <property type="entry name" value="PERIPLASMIC OLIGOPEPTIDE-BINDING PROTEIN-RELATED"/>
    <property type="match status" value="1"/>
</dbReference>
<dbReference type="Gene3D" id="3.90.76.10">
    <property type="entry name" value="Dipeptide-binding Protein, Domain 1"/>
    <property type="match status" value="1"/>
</dbReference>
<dbReference type="STRING" id="452662.SJA_C1-28350"/>
<dbReference type="Gene3D" id="3.10.105.10">
    <property type="entry name" value="Dipeptide-binding Protein, Domain 3"/>
    <property type="match status" value="1"/>
</dbReference>
<dbReference type="GO" id="GO:1904680">
    <property type="term" value="F:peptide transmembrane transporter activity"/>
    <property type="evidence" value="ECO:0007669"/>
    <property type="project" value="TreeGrafter"/>
</dbReference>
<dbReference type="eggNOG" id="COG4166">
    <property type="taxonomic scope" value="Bacteria"/>
</dbReference>
<protein>
    <submittedName>
        <fullName evidence="6">ABC-type transport system periplasmic component</fullName>
    </submittedName>
</protein>
<dbReference type="PANTHER" id="PTHR30290">
    <property type="entry name" value="PERIPLASMIC BINDING COMPONENT OF ABC TRANSPORTER"/>
    <property type="match status" value="1"/>
</dbReference>
<dbReference type="AlphaFoldDB" id="D4Z4Y7"/>
<evidence type="ECO:0000256" key="1">
    <source>
        <dbReference type="ARBA" id="ARBA00004418"/>
    </source>
</evidence>
<evidence type="ECO:0000256" key="3">
    <source>
        <dbReference type="ARBA" id="ARBA00022448"/>
    </source>
</evidence>
<organism evidence="6 7">
    <name type="scientific">Sphingobium indicum (strain DSM 16413 / CCM 7287 / MTCC 6362 / UT26 / NBRC 101211 / UT26S)</name>
    <name type="common">Sphingobium japonicum</name>
    <dbReference type="NCBI Taxonomy" id="452662"/>
    <lineage>
        <taxon>Bacteria</taxon>
        <taxon>Pseudomonadati</taxon>
        <taxon>Pseudomonadota</taxon>
        <taxon>Alphaproteobacteria</taxon>
        <taxon>Sphingomonadales</taxon>
        <taxon>Sphingomonadaceae</taxon>
        <taxon>Sphingobium</taxon>
    </lineage>
</organism>
<dbReference type="Pfam" id="PF00496">
    <property type="entry name" value="SBP_bac_5"/>
    <property type="match status" value="1"/>
</dbReference>